<protein>
    <submittedName>
        <fullName evidence="3">Type I phosphodiesterase / nucleotide pyrophosphatase domain-containing protein</fullName>
    </submittedName>
</protein>
<dbReference type="InterPro" id="IPR044929">
    <property type="entry name" value="DNA/RNA_non-sp_Endonuclease_sf"/>
</dbReference>
<gene>
    <name evidence="3" type="ORF">DdX_03479</name>
</gene>
<dbReference type="EMBL" id="JAKKPZ010000003">
    <property type="protein sequence ID" value="KAI1723325.1"/>
    <property type="molecule type" value="Genomic_DNA"/>
</dbReference>
<keyword evidence="2" id="KW-0325">Glycoprotein</keyword>
<dbReference type="Gene3D" id="3.40.570.10">
    <property type="entry name" value="Extracellular Endonuclease, subunit A"/>
    <property type="match status" value="1"/>
</dbReference>
<dbReference type="Gene3D" id="3.40.720.10">
    <property type="entry name" value="Alkaline Phosphatase, subunit A"/>
    <property type="match status" value="1"/>
</dbReference>
<dbReference type="InterPro" id="IPR017850">
    <property type="entry name" value="Alkaline_phosphatase_core_sf"/>
</dbReference>
<evidence type="ECO:0000313" key="4">
    <source>
        <dbReference type="Proteomes" id="UP001201812"/>
    </source>
</evidence>
<evidence type="ECO:0000256" key="2">
    <source>
        <dbReference type="ARBA" id="ARBA00023180"/>
    </source>
</evidence>
<reference evidence="3" key="1">
    <citation type="submission" date="2022-01" db="EMBL/GenBank/DDBJ databases">
        <title>Genome Sequence Resource for Two Populations of Ditylenchus destructor, the Migratory Endoparasitic Phytonematode.</title>
        <authorList>
            <person name="Zhang H."/>
            <person name="Lin R."/>
            <person name="Xie B."/>
        </authorList>
    </citation>
    <scope>NUCLEOTIDE SEQUENCE</scope>
    <source>
        <strain evidence="3">BazhouSP</strain>
    </source>
</reference>
<sequence>MFPSYPSKTFPNHYSIATGLYPESHGIVDNSIYDPTISEVLEDMKRTNFSGFYLGEPIWSAAVRQRRRMFCLFWPGCQFNMTDYPPTHSLPYDKSLPYSTRVDMIVDWLLLPASERPSLIMAYFDQPDNVGHFHTTDQQVNLELGYLDSVLNYLFTSLYKNGLFDCTNLIIVSDHGMQFLNKRYFVDEMFDTDGMVITAGVMGRIHVANSTKSLDWLEEQLKCKNKEKFHIYNRETMPRRYHYAKTPRVGDLLLDGQLGTTFYPSVIDDYHVTSDHGYDYTKEPMRAIFFARGPNIRPKTDLPPFQNVELFNLFSDLLRLSPDVPTNGTIGLLDEVIYNMNINPRLPTTIHRPVPECSPLILFQRREIKSCLDMDICRTEAAKANSTLEKCVAPISAPGLFYAETSSTICTINLCSVIIGTSFTPKLGVSTLVFETLDGYKLSKDELAGSDNNASGKCSLIDNRFDRDCTNWTQTLAQHRLNSVKWSSIMADNTNEMRDFNQQQFLFHNGFLTGGFIYLQNITQAYAKKYNRITTITGTIYDFNNDGLADTPEIYWQHQNKTNHLELLPSHVFRMIMRCEDDQWHINGISCKNSSSTRILSFVLPNQPTDMNCLTADEYLMVNTARIKDIELLTNVNFFSDRTLFLEKESMIWRTNITTSLWPL</sequence>
<dbReference type="SUPFAM" id="SSF53649">
    <property type="entry name" value="Alkaline phosphatase-like"/>
    <property type="match status" value="1"/>
</dbReference>
<accession>A0AAD4RBC8</accession>
<name>A0AAD4RBC8_9BILA</name>
<dbReference type="AlphaFoldDB" id="A0AAD4RBC8"/>
<dbReference type="GO" id="GO:0055120">
    <property type="term" value="C:striated muscle dense body"/>
    <property type="evidence" value="ECO:0007669"/>
    <property type="project" value="TreeGrafter"/>
</dbReference>
<dbReference type="GO" id="GO:0016787">
    <property type="term" value="F:hydrolase activity"/>
    <property type="evidence" value="ECO:0007669"/>
    <property type="project" value="UniProtKB-KW"/>
</dbReference>
<dbReference type="Proteomes" id="UP001201812">
    <property type="component" value="Unassembled WGS sequence"/>
</dbReference>
<keyword evidence="1" id="KW-0378">Hydrolase</keyword>
<dbReference type="PANTHER" id="PTHR10151">
    <property type="entry name" value="ECTONUCLEOTIDE PYROPHOSPHATASE/PHOSPHODIESTERASE"/>
    <property type="match status" value="1"/>
</dbReference>
<dbReference type="Pfam" id="PF01663">
    <property type="entry name" value="Phosphodiest"/>
    <property type="match status" value="1"/>
</dbReference>
<dbReference type="CDD" id="cd16018">
    <property type="entry name" value="Enpp"/>
    <property type="match status" value="1"/>
</dbReference>
<dbReference type="Gene3D" id="3.30.1360.180">
    <property type="match status" value="1"/>
</dbReference>
<comment type="caution">
    <text evidence="3">The sequence shown here is derived from an EMBL/GenBank/DDBJ whole genome shotgun (WGS) entry which is preliminary data.</text>
</comment>
<dbReference type="InterPro" id="IPR002591">
    <property type="entry name" value="Phosphodiest/P_Trfase"/>
</dbReference>
<dbReference type="GO" id="GO:0016529">
    <property type="term" value="C:sarcoplasmic reticulum"/>
    <property type="evidence" value="ECO:0007669"/>
    <property type="project" value="TreeGrafter"/>
</dbReference>
<proteinExistence type="predicted"/>
<dbReference type="GO" id="GO:0031674">
    <property type="term" value="C:I band"/>
    <property type="evidence" value="ECO:0007669"/>
    <property type="project" value="TreeGrafter"/>
</dbReference>
<dbReference type="InterPro" id="IPR044925">
    <property type="entry name" value="His-Me_finger_sf"/>
</dbReference>
<keyword evidence="4" id="KW-1185">Reference proteome</keyword>
<evidence type="ECO:0000256" key="1">
    <source>
        <dbReference type="ARBA" id="ARBA00022801"/>
    </source>
</evidence>
<dbReference type="SUPFAM" id="SSF54060">
    <property type="entry name" value="His-Me finger endonucleases"/>
    <property type="match status" value="1"/>
</dbReference>
<dbReference type="PANTHER" id="PTHR10151:SF114">
    <property type="entry name" value="ECTONUCLEOTIDE PYROPHOSPHATASE_PHOSPHODIESTERASE C27A7.3"/>
    <property type="match status" value="1"/>
</dbReference>
<evidence type="ECO:0000313" key="3">
    <source>
        <dbReference type="EMBL" id="KAI1723325.1"/>
    </source>
</evidence>
<organism evidence="3 4">
    <name type="scientific">Ditylenchus destructor</name>
    <dbReference type="NCBI Taxonomy" id="166010"/>
    <lineage>
        <taxon>Eukaryota</taxon>
        <taxon>Metazoa</taxon>
        <taxon>Ecdysozoa</taxon>
        <taxon>Nematoda</taxon>
        <taxon>Chromadorea</taxon>
        <taxon>Rhabditida</taxon>
        <taxon>Tylenchina</taxon>
        <taxon>Tylenchomorpha</taxon>
        <taxon>Sphaerularioidea</taxon>
        <taxon>Anguinidae</taxon>
        <taxon>Anguininae</taxon>
        <taxon>Ditylenchus</taxon>
    </lineage>
</organism>